<comment type="caution">
    <text evidence="2">The sequence shown here is derived from an EMBL/GenBank/DDBJ whole genome shotgun (WGS) entry which is preliminary data.</text>
</comment>
<organism evidence="2 3">
    <name type="scientific">Phaeovulum veldkampii DSM 11550</name>
    <dbReference type="NCBI Taxonomy" id="1185920"/>
    <lineage>
        <taxon>Bacteria</taxon>
        <taxon>Pseudomonadati</taxon>
        <taxon>Pseudomonadota</taxon>
        <taxon>Alphaproteobacteria</taxon>
        <taxon>Rhodobacterales</taxon>
        <taxon>Paracoccaceae</taxon>
        <taxon>Phaeovulum</taxon>
    </lineage>
</organism>
<proteinExistence type="predicted"/>
<dbReference type="EMBL" id="PZKF01000046">
    <property type="protein sequence ID" value="PTE15194.1"/>
    <property type="molecule type" value="Genomic_DNA"/>
</dbReference>
<sequence length="274" mass="28898">MSDSKANVQIEDVLSSIRRLVSQGQTVPDGSAPVSALTPPRAADSDMSEADRLVLTPALRVAGFDSHEVDVWPDLAQDDQFDVDLTGTGAHVQQDVTGEEAARQPVAGAQSPGVDAPLPAVIEADPAVDLGAELTRLESTIAAMEAAVAVVGDAFHAAPDAADTAPVPPAPASVLPEQAAAAPQAAAMAPPAGAEPRRLHLRDPFESMPDDMAESEDLLALSDDEIFDEEALRALIADVVRQELQGMLGERITRNVRKLVRREIQRALASRDFE</sequence>
<dbReference type="OrthoDB" id="7875768at2"/>
<name>A0A2T4JBB9_9RHOB</name>
<dbReference type="AlphaFoldDB" id="A0A2T4JBB9"/>
<protein>
    <submittedName>
        <fullName evidence="2">Uncharacterized protein</fullName>
    </submittedName>
</protein>
<keyword evidence="3" id="KW-1185">Reference proteome</keyword>
<evidence type="ECO:0000256" key="1">
    <source>
        <dbReference type="SAM" id="MobiDB-lite"/>
    </source>
</evidence>
<reference evidence="2 3" key="1">
    <citation type="submission" date="2018-03" db="EMBL/GenBank/DDBJ databases">
        <title>Rhodobacter veldkampii.</title>
        <authorList>
            <person name="Meyer T.E."/>
            <person name="Miller S."/>
            <person name="Lodha T."/>
            <person name="Gandham S."/>
            <person name="Chintalapati S."/>
            <person name="Chintalapati V.R."/>
        </authorList>
    </citation>
    <scope>NUCLEOTIDE SEQUENCE [LARGE SCALE GENOMIC DNA]</scope>
    <source>
        <strain evidence="2 3">DSM 11550</strain>
    </source>
</reference>
<evidence type="ECO:0000313" key="2">
    <source>
        <dbReference type="EMBL" id="PTE15194.1"/>
    </source>
</evidence>
<feature type="region of interest" description="Disordered" evidence="1">
    <location>
        <begin position="21"/>
        <end position="48"/>
    </location>
</feature>
<gene>
    <name evidence="2" type="ORF">C5F46_14065</name>
</gene>
<evidence type="ECO:0000313" key="3">
    <source>
        <dbReference type="Proteomes" id="UP000241899"/>
    </source>
</evidence>
<dbReference type="RefSeq" id="WP_107325972.1">
    <property type="nucleotide sequence ID" value="NZ_NHSP01000065.1"/>
</dbReference>
<dbReference type="Proteomes" id="UP000241899">
    <property type="component" value="Unassembled WGS sequence"/>
</dbReference>
<accession>A0A2T4JBB9</accession>